<sequence>MDLLMKRLLPTCFLLLAVTFTQHAGTPVIFEKPDTVTVHSTGRYNRVIIDSIHLKDSLNEAILSPVKGKITQTGENNRVEINTGGETPKNKHQKTINKSQTNYKIQTTKTKQAANAKPATSNVLERSENPDISSGEPATSNLQPATIKVTQSGKNNRVKINSR</sequence>
<evidence type="ECO:0000256" key="1">
    <source>
        <dbReference type="SAM" id="MobiDB-lite"/>
    </source>
</evidence>
<feature type="compositionally biased region" description="Polar residues" evidence="1">
    <location>
        <begin position="109"/>
        <end position="155"/>
    </location>
</feature>
<proteinExistence type="predicted"/>
<dbReference type="EMBL" id="DSDK01000107">
    <property type="protein sequence ID" value="HDR50352.1"/>
    <property type="molecule type" value="Genomic_DNA"/>
</dbReference>
<gene>
    <name evidence="3" type="ORF">ENN90_01855</name>
</gene>
<organism evidence="3">
    <name type="scientific">Mariniphaga anaerophila</name>
    <dbReference type="NCBI Taxonomy" id="1484053"/>
    <lineage>
        <taxon>Bacteria</taxon>
        <taxon>Pseudomonadati</taxon>
        <taxon>Bacteroidota</taxon>
        <taxon>Bacteroidia</taxon>
        <taxon>Marinilabiliales</taxon>
        <taxon>Prolixibacteraceae</taxon>
        <taxon>Mariniphaga</taxon>
    </lineage>
</organism>
<reference evidence="3" key="1">
    <citation type="journal article" date="2020" name="mSystems">
        <title>Genome- and Community-Level Interaction Insights into Carbon Utilization and Element Cycling Functions of Hydrothermarchaeota in Hydrothermal Sediment.</title>
        <authorList>
            <person name="Zhou Z."/>
            <person name="Liu Y."/>
            <person name="Xu W."/>
            <person name="Pan J."/>
            <person name="Luo Z.H."/>
            <person name="Li M."/>
        </authorList>
    </citation>
    <scope>NUCLEOTIDE SEQUENCE [LARGE SCALE GENOMIC DNA]</scope>
    <source>
        <strain evidence="3">SpSt-1217</strain>
    </source>
</reference>
<keyword evidence="2" id="KW-0732">Signal</keyword>
<evidence type="ECO:0008006" key="4">
    <source>
        <dbReference type="Google" id="ProtNLM"/>
    </source>
</evidence>
<feature type="region of interest" description="Disordered" evidence="1">
    <location>
        <begin position="109"/>
        <end position="163"/>
    </location>
</feature>
<protein>
    <recommendedName>
        <fullName evidence="4">Auto-transporter adhesin head GIN domain-containing protein</fullName>
    </recommendedName>
</protein>
<dbReference type="AlphaFoldDB" id="A0A831LFN8"/>
<evidence type="ECO:0000313" key="3">
    <source>
        <dbReference type="EMBL" id="HDR50352.1"/>
    </source>
</evidence>
<comment type="caution">
    <text evidence="3">The sequence shown here is derived from an EMBL/GenBank/DDBJ whole genome shotgun (WGS) entry which is preliminary data.</text>
</comment>
<accession>A0A831LFN8</accession>
<feature type="chain" id="PRO_5032974347" description="Auto-transporter adhesin head GIN domain-containing protein" evidence="2">
    <location>
        <begin position="25"/>
        <end position="163"/>
    </location>
</feature>
<dbReference type="Proteomes" id="UP000886047">
    <property type="component" value="Unassembled WGS sequence"/>
</dbReference>
<feature type="signal peptide" evidence="2">
    <location>
        <begin position="1"/>
        <end position="24"/>
    </location>
</feature>
<name>A0A831LFN8_9BACT</name>
<evidence type="ECO:0000256" key="2">
    <source>
        <dbReference type="SAM" id="SignalP"/>
    </source>
</evidence>